<dbReference type="Proteomes" id="UP000289841">
    <property type="component" value="Chromosome"/>
</dbReference>
<evidence type="ECO:0000313" key="1">
    <source>
        <dbReference type="EMBL" id="VEU81234.1"/>
    </source>
</evidence>
<name>A0A449BFL5_HAPAX</name>
<proteinExistence type="predicted"/>
<dbReference type="AlphaFoldDB" id="A0A449BFL5"/>
<reference evidence="1 2" key="1">
    <citation type="submission" date="2019-01" db="EMBL/GenBank/DDBJ databases">
        <authorList>
            <consortium name="Pathogen Informatics"/>
        </authorList>
    </citation>
    <scope>NUCLEOTIDE SEQUENCE [LARGE SCALE GENOMIC DNA]</scope>
    <source>
        <strain evidence="1 2">NCTC10138</strain>
    </source>
</reference>
<gene>
    <name evidence="1" type="ORF">NCTC10138_01632</name>
</gene>
<organism evidence="1 2">
    <name type="scientific">Haploplasma axanthum</name>
    <name type="common">Acholeplasma axanthum</name>
    <dbReference type="NCBI Taxonomy" id="29552"/>
    <lineage>
        <taxon>Bacteria</taxon>
        <taxon>Bacillati</taxon>
        <taxon>Mycoplasmatota</taxon>
        <taxon>Mollicutes</taxon>
        <taxon>Acholeplasmatales</taxon>
        <taxon>Acholeplasmataceae</taxon>
        <taxon>Haploplasma</taxon>
    </lineage>
</organism>
<dbReference type="KEGG" id="aaxa:NCTC10138_01632"/>
<accession>A0A449BFL5</accession>
<dbReference type="STRING" id="1278311.GCA_000428705_00607"/>
<evidence type="ECO:0000313" key="2">
    <source>
        <dbReference type="Proteomes" id="UP000289841"/>
    </source>
</evidence>
<sequence length="234" mass="27858">MMSDSLKYVSLEFDDYELYKLVQRDFKLFFKNHDFQSLNMCMKNIFNCLEDSIFKKYFVKENKNYSVLINLCGVADSLINKSDLKVDYILDVYQEDMDSIYFDGNYHIIRMLDELQNSDSAIYFIVTSEDNFNVATMFEEQLRVKKCVSFIFVDSKNNNDVKMIINKFSDVLRRQSFNLENVNCFKKRINNNNVITCDYIKVSQKNMETIIITLSVCENIVFDIFYKEHNFILI</sequence>
<protein>
    <submittedName>
        <fullName evidence="1">Uncharacterized protein</fullName>
    </submittedName>
</protein>
<dbReference type="EMBL" id="LR215048">
    <property type="protein sequence ID" value="VEU81234.1"/>
    <property type="molecule type" value="Genomic_DNA"/>
</dbReference>
<keyword evidence="2" id="KW-1185">Reference proteome</keyword>